<evidence type="ECO:0000256" key="8">
    <source>
        <dbReference type="ARBA" id="ARBA00023265"/>
    </source>
</evidence>
<evidence type="ECO:0000313" key="11">
    <source>
        <dbReference type="Proteomes" id="UP000886595"/>
    </source>
</evidence>
<reference evidence="10 11" key="1">
    <citation type="submission" date="2020-02" db="EMBL/GenBank/DDBJ databases">
        <authorList>
            <person name="Ma Q."/>
            <person name="Huang Y."/>
            <person name="Song X."/>
            <person name="Pei D."/>
        </authorList>
    </citation>
    <scope>NUCLEOTIDE SEQUENCE [LARGE SCALE GENOMIC DNA]</scope>
    <source>
        <strain evidence="10">Sxm20200214</strain>
        <tissue evidence="10">Leaf</tissue>
    </source>
</reference>
<gene>
    <name evidence="10" type="ORF">Bca52824_031277</name>
</gene>
<evidence type="ECO:0000256" key="4">
    <source>
        <dbReference type="ARBA" id="ARBA00022821"/>
    </source>
</evidence>
<keyword evidence="7 9" id="KW-0472">Membrane</keyword>
<feature type="transmembrane region" description="Helical" evidence="9">
    <location>
        <begin position="110"/>
        <end position="131"/>
    </location>
</feature>
<dbReference type="OrthoDB" id="1388414at2759"/>
<name>A0A8X7V6H1_BRACI</name>
<evidence type="ECO:0000256" key="5">
    <source>
        <dbReference type="ARBA" id="ARBA00022860"/>
    </source>
</evidence>
<accession>A0A8X7V6H1</accession>
<dbReference type="GO" id="GO:0005516">
    <property type="term" value="F:calmodulin binding"/>
    <property type="evidence" value="ECO:0007669"/>
    <property type="project" value="UniProtKB-KW"/>
</dbReference>
<dbReference type="Pfam" id="PF03094">
    <property type="entry name" value="Mlo"/>
    <property type="match status" value="1"/>
</dbReference>
<keyword evidence="8" id="KW-0568">Pathogenesis-related protein</keyword>
<dbReference type="GO" id="GO:0016020">
    <property type="term" value="C:membrane"/>
    <property type="evidence" value="ECO:0007669"/>
    <property type="project" value="UniProtKB-SubCell"/>
</dbReference>
<feature type="transmembrane region" description="Helical" evidence="9">
    <location>
        <begin position="35"/>
        <end position="56"/>
    </location>
</feature>
<comment type="caution">
    <text evidence="10">The sequence shown here is derived from an EMBL/GenBank/DDBJ whole genome shotgun (WGS) entry which is preliminary data.</text>
</comment>
<dbReference type="AlphaFoldDB" id="A0A8X7V6H1"/>
<keyword evidence="5" id="KW-0112">Calmodulin-binding</keyword>
<keyword evidence="3 9" id="KW-0812">Transmembrane</keyword>
<keyword evidence="6 9" id="KW-1133">Transmembrane helix</keyword>
<dbReference type="EMBL" id="JAAMPC010000007">
    <property type="protein sequence ID" value="KAG2302626.1"/>
    <property type="molecule type" value="Genomic_DNA"/>
</dbReference>
<dbReference type="PANTHER" id="PTHR31942">
    <property type="entry name" value="MLO-LIKE PROTEIN 1"/>
    <property type="match status" value="1"/>
</dbReference>
<evidence type="ECO:0000256" key="1">
    <source>
        <dbReference type="ARBA" id="ARBA00004141"/>
    </source>
</evidence>
<evidence type="ECO:0000313" key="10">
    <source>
        <dbReference type="EMBL" id="KAG2302626.1"/>
    </source>
</evidence>
<protein>
    <recommendedName>
        <fullName evidence="12">MLO-like protein</fullName>
    </recommendedName>
</protein>
<proteinExistence type="inferred from homology"/>
<dbReference type="Proteomes" id="UP000886595">
    <property type="component" value="Unassembled WGS sequence"/>
</dbReference>
<evidence type="ECO:0008006" key="12">
    <source>
        <dbReference type="Google" id="ProtNLM"/>
    </source>
</evidence>
<organism evidence="10 11">
    <name type="scientific">Brassica carinata</name>
    <name type="common">Ethiopian mustard</name>
    <name type="synonym">Abyssinian cabbage</name>
    <dbReference type="NCBI Taxonomy" id="52824"/>
    <lineage>
        <taxon>Eukaryota</taxon>
        <taxon>Viridiplantae</taxon>
        <taxon>Streptophyta</taxon>
        <taxon>Embryophyta</taxon>
        <taxon>Tracheophyta</taxon>
        <taxon>Spermatophyta</taxon>
        <taxon>Magnoliopsida</taxon>
        <taxon>eudicotyledons</taxon>
        <taxon>Gunneridae</taxon>
        <taxon>Pentapetalae</taxon>
        <taxon>rosids</taxon>
        <taxon>malvids</taxon>
        <taxon>Brassicales</taxon>
        <taxon>Brassicaceae</taxon>
        <taxon>Brassiceae</taxon>
        <taxon>Brassica</taxon>
    </lineage>
</organism>
<dbReference type="PANTHER" id="PTHR31942:SF80">
    <property type="entry name" value="MLO-LIKE PROTEIN 6"/>
    <property type="match status" value="1"/>
</dbReference>
<dbReference type="InterPro" id="IPR004326">
    <property type="entry name" value="Mlo"/>
</dbReference>
<comment type="subcellular location">
    <subcellularLocation>
        <location evidence="1">Membrane</location>
        <topology evidence="1">Multi-pass membrane protein</topology>
    </subcellularLocation>
</comment>
<evidence type="ECO:0000256" key="3">
    <source>
        <dbReference type="ARBA" id="ARBA00022692"/>
    </source>
</evidence>
<comment type="similarity">
    <text evidence="2">Belongs to the MLO family.</text>
</comment>
<evidence type="ECO:0000256" key="9">
    <source>
        <dbReference type="SAM" id="Phobius"/>
    </source>
</evidence>
<evidence type="ECO:0000256" key="2">
    <source>
        <dbReference type="ARBA" id="ARBA00006574"/>
    </source>
</evidence>
<dbReference type="GO" id="GO:0006952">
    <property type="term" value="P:defense response"/>
    <property type="evidence" value="ECO:0007669"/>
    <property type="project" value="UniProtKB-KW"/>
</dbReference>
<evidence type="ECO:0000256" key="6">
    <source>
        <dbReference type="ARBA" id="ARBA00022989"/>
    </source>
</evidence>
<sequence length="353" mass="39642">MVESFPRRSLASKGYDECAEKGKVAFVSSYAMHQLHIFIFVLAVCHVIYCIVTYAFGKTKMRRRKRWEEETKTIEYQYSHDSNIENPFSSSSSDAGGAHARRRRPLLSPFMLPLSLSSVFGSFIVVLDLSLPVRVSSSSVTAMVSSRCGKLAGTALSTRDSWEALHSLQFTTFHPGDSRSRCSLPLRFRSTIRIALGQVTYLLFTAVFPRICSGTTRSTTISRLLTSSGLHGDNILFNSRRCYHQRLISNRLFISKASWRQRSKLLAYSLQVLFNKICFFQGDSSDRLSTLHLHPPAIPSFAFRSRSRASFAPPEKLPSCSSASRNLNTSRSEVRTGVLPLIKSKPFTHPALH</sequence>
<keyword evidence="4" id="KW-0611">Plant defense</keyword>
<keyword evidence="11" id="KW-1185">Reference proteome</keyword>
<evidence type="ECO:0000256" key="7">
    <source>
        <dbReference type="ARBA" id="ARBA00023136"/>
    </source>
</evidence>